<keyword evidence="2" id="KW-0809">Transit peptide</keyword>
<evidence type="ECO:0000256" key="1">
    <source>
        <dbReference type="ARBA" id="ARBA00004173"/>
    </source>
</evidence>
<dbReference type="InterPro" id="IPR013870">
    <property type="entry name" value="Ribosomal_mL54"/>
</dbReference>
<comment type="caution">
    <text evidence="8">The sequence shown here is derived from an EMBL/GenBank/DDBJ whole genome shotgun (WGS) entry which is preliminary data.</text>
</comment>
<accession>A0ABR1INM5</accession>
<organism evidence="8 9">
    <name type="scientific">Marasmiellus scandens</name>
    <dbReference type="NCBI Taxonomy" id="2682957"/>
    <lineage>
        <taxon>Eukaryota</taxon>
        <taxon>Fungi</taxon>
        <taxon>Dikarya</taxon>
        <taxon>Basidiomycota</taxon>
        <taxon>Agaricomycotina</taxon>
        <taxon>Agaricomycetes</taxon>
        <taxon>Agaricomycetidae</taxon>
        <taxon>Agaricales</taxon>
        <taxon>Marasmiineae</taxon>
        <taxon>Omphalotaceae</taxon>
        <taxon>Marasmiellus</taxon>
    </lineage>
</organism>
<keyword evidence="5" id="KW-0687">Ribonucleoprotein</keyword>
<dbReference type="Pfam" id="PF08561">
    <property type="entry name" value="Ribosomal_L37"/>
    <property type="match status" value="1"/>
</dbReference>
<evidence type="ECO:0000256" key="5">
    <source>
        <dbReference type="ARBA" id="ARBA00023274"/>
    </source>
</evidence>
<dbReference type="PANTHER" id="PTHR28595:SF1">
    <property type="entry name" value="LARGE RIBOSOMAL SUBUNIT PROTEIN ML54"/>
    <property type="match status" value="1"/>
</dbReference>
<reference evidence="8 9" key="1">
    <citation type="submission" date="2024-01" db="EMBL/GenBank/DDBJ databases">
        <title>A draft genome for the cacao thread blight pathogen Marasmiellus scandens.</title>
        <authorList>
            <person name="Baruah I.K."/>
            <person name="Leung J."/>
            <person name="Bukari Y."/>
            <person name="Amoako-Attah I."/>
            <person name="Meinhardt L.W."/>
            <person name="Bailey B.A."/>
            <person name="Cohen S.P."/>
        </authorList>
    </citation>
    <scope>NUCLEOTIDE SEQUENCE [LARGE SCALE GENOMIC DNA]</scope>
    <source>
        <strain evidence="8 9">GH-19</strain>
    </source>
</reference>
<evidence type="ECO:0000256" key="3">
    <source>
        <dbReference type="ARBA" id="ARBA00022980"/>
    </source>
</evidence>
<evidence type="ECO:0000256" key="6">
    <source>
        <dbReference type="ARBA" id="ARBA00033752"/>
    </source>
</evidence>
<evidence type="ECO:0000313" key="9">
    <source>
        <dbReference type="Proteomes" id="UP001498398"/>
    </source>
</evidence>
<dbReference type="EMBL" id="JBANRG010000086">
    <property type="protein sequence ID" value="KAK7437410.1"/>
    <property type="molecule type" value="Genomic_DNA"/>
</dbReference>
<dbReference type="Proteomes" id="UP001498398">
    <property type="component" value="Unassembled WGS sequence"/>
</dbReference>
<protein>
    <recommendedName>
        <fullName evidence="7">Large ribosomal subunit protein mL54</fullName>
    </recommendedName>
</protein>
<keyword evidence="9" id="KW-1185">Reference proteome</keyword>
<keyword evidence="3" id="KW-0689">Ribosomal protein</keyword>
<sequence length="116" mass="13313">MFLQSLRHSTRRQTWIVCRARAYATKDATEASASKSNTATLPKSCCQADTVLEGLNYLKGQAPVLAKPDEEYPDWLWTITKPKVIPDDGPGGKLERYNRRLENKKRIKERNFMLTQ</sequence>
<dbReference type="PANTHER" id="PTHR28595">
    <property type="entry name" value="39S RIBOSOMAL PROTEIN L54, MITOCHONDRIAL"/>
    <property type="match status" value="1"/>
</dbReference>
<evidence type="ECO:0000256" key="2">
    <source>
        <dbReference type="ARBA" id="ARBA00022946"/>
    </source>
</evidence>
<keyword evidence="4" id="KW-0496">Mitochondrion</keyword>
<gene>
    <name evidence="8" type="ORF">VKT23_018656</name>
</gene>
<comment type="subcellular location">
    <subcellularLocation>
        <location evidence="1">Mitochondrion</location>
    </subcellularLocation>
</comment>
<evidence type="ECO:0000313" key="8">
    <source>
        <dbReference type="EMBL" id="KAK7437410.1"/>
    </source>
</evidence>
<comment type="similarity">
    <text evidence="6">Belongs to the mitochondrion-specific ribosomal protein mL54 family.</text>
</comment>
<name>A0ABR1INM5_9AGAR</name>
<evidence type="ECO:0000256" key="7">
    <source>
        <dbReference type="ARBA" id="ARBA00035179"/>
    </source>
</evidence>
<proteinExistence type="inferred from homology"/>
<evidence type="ECO:0000256" key="4">
    <source>
        <dbReference type="ARBA" id="ARBA00023128"/>
    </source>
</evidence>